<gene>
    <name evidence="6" type="primary">tagH_2</name>
    <name evidence="6" type="ORF">Poly21_34650</name>
</gene>
<comment type="caution">
    <text evidence="6">The sequence shown here is derived from an EMBL/GenBank/DDBJ whole genome shotgun (WGS) entry which is preliminary data.</text>
</comment>
<evidence type="ECO:0000256" key="4">
    <source>
        <dbReference type="ARBA" id="ARBA00022840"/>
    </source>
</evidence>
<dbReference type="PANTHER" id="PTHR46743">
    <property type="entry name" value="TEICHOIC ACIDS EXPORT ATP-BINDING PROTEIN TAGH"/>
    <property type="match status" value="1"/>
</dbReference>
<dbReference type="GO" id="GO:0016020">
    <property type="term" value="C:membrane"/>
    <property type="evidence" value="ECO:0007669"/>
    <property type="project" value="InterPro"/>
</dbReference>
<dbReference type="RefSeq" id="WP_146407951.1">
    <property type="nucleotide sequence ID" value="NZ_SJPU01000002.1"/>
</dbReference>
<evidence type="ECO:0000256" key="3">
    <source>
        <dbReference type="ARBA" id="ARBA00022741"/>
    </source>
</evidence>
<dbReference type="Proteomes" id="UP000319908">
    <property type="component" value="Unassembled WGS sequence"/>
</dbReference>
<dbReference type="PANTHER" id="PTHR46743:SF2">
    <property type="entry name" value="TEICHOIC ACIDS EXPORT ATP-BINDING PROTEIN TAGH"/>
    <property type="match status" value="1"/>
</dbReference>
<name>A0A5C6BVF3_9BACT</name>
<dbReference type="InterPro" id="IPR029439">
    <property type="entry name" value="Wzt_C"/>
</dbReference>
<keyword evidence="4 6" id="KW-0067">ATP-binding</keyword>
<accession>A0A5C6BVF3</accession>
<dbReference type="PROSITE" id="PS50893">
    <property type="entry name" value="ABC_TRANSPORTER_2"/>
    <property type="match status" value="1"/>
</dbReference>
<dbReference type="CDD" id="cd10147">
    <property type="entry name" value="Wzt_C-like"/>
    <property type="match status" value="1"/>
</dbReference>
<dbReference type="InterPro" id="IPR003593">
    <property type="entry name" value="AAA+_ATPase"/>
</dbReference>
<dbReference type="InterPro" id="IPR050683">
    <property type="entry name" value="Bact_Polysacc_Export_ATP-bd"/>
</dbReference>
<evidence type="ECO:0000313" key="7">
    <source>
        <dbReference type="Proteomes" id="UP000319908"/>
    </source>
</evidence>
<evidence type="ECO:0000256" key="1">
    <source>
        <dbReference type="ARBA" id="ARBA00005417"/>
    </source>
</evidence>
<keyword evidence="3" id="KW-0547">Nucleotide-binding</keyword>
<comment type="similarity">
    <text evidence="1">Belongs to the ABC transporter superfamily.</text>
</comment>
<keyword evidence="2" id="KW-0813">Transport</keyword>
<proteinExistence type="inferred from homology"/>
<dbReference type="InterPro" id="IPR027417">
    <property type="entry name" value="P-loop_NTPase"/>
</dbReference>
<dbReference type="Pfam" id="PF14524">
    <property type="entry name" value="Wzt_C"/>
    <property type="match status" value="1"/>
</dbReference>
<dbReference type="GO" id="GO:0016887">
    <property type="term" value="F:ATP hydrolysis activity"/>
    <property type="evidence" value="ECO:0007669"/>
    <property type="project" value="InterPro"/>
</dbReference>
<dbReference type="GO" id="GO:0140359">
    <property type="term" value="F:ABC-type transporter activity"/>
    <property type="evidence" value="ECO:0007669"/>
    <property type="project" value="InterPro"/>
</dbReference>
<dbReference type="Gene3D" id="3.40.50.300">
    <property type="entry name" value="P-loop containing nucleotide triphosphate hydrolases"/>
    <property type="match status" value="1"/>
</dbReference>
<evidence type="ECO:0000256" key="2">
    <source>
        <dbReference type="ARBA" id="ARBA00022448"/>
    </source>
</evidence>
<sequence length="421" mass="46746">MSIAIRLESLGKRYRLGNIGTGTLSSDLNRTWARLRGKPDPFSKIDESPEKTEQDRQAVWALRDFSLDVTQGTILGIVGRNGAGKSTLLKMLSRITAPTTGQICVRGRIASLLEVGTGFHPELTGLENIYLNGAILGMSRQEITSRLDEIIEFSGCEKFIQTPVKRYSSGMTVRLGFAVAAYLECEILVVDEVLAVGDMEFQRKCIGRMRDVAQSGRTVLFVSHNMGSIETLCSDAIRIDHGRLTDQGSPTEVVHRYLDAEADDTQKKLSSQTSRHIKSVRLLNAHGESRDRFLVDDTIVFEAELASDLPLDDPRFGFVISKRGVGRIATLHTDVQYNARWSLSGTTRASATWHDVPLNVGQYTVDASLWRHDHELETLLGCGQFEIEMRDVYGTGSLPDAQYQGHLVPDASWTIENREST</sequence>
<feature type="domain" description="ABC transporter" evidence="5">
    <location>
        <begin position="43"/>
        <end position="266"/>
    </location>
</feature>
<dbReference type="CDD" id="cd03220">
    <property type="entry name" value="ABC_KpsT_Wzt"/>
    <property type="match status" value="1"/>
</dbReference>
<evidence type="ECO:0000313" key="6">
    <source>
        <dbReference type="EMBL" id="TWU16260.1"/>
    </source>
</evidence>
<dbReference type="Pfam" id="PF00005">
    <property type="entry name" value="ABC_tran"/>
    <property type="match status" value="1"/>
</dbReference>
<protein>
    <submittedName>
        <fullName evidence="6">Teichoic acids export ATP-binding protein TagH</fullName>
    </submittedName>
</protein>
<dbReference type="InterPro" id="IPR015860">
    <property type="entry name" value="ABC_transpr_TagH-like"/>
</dbReference>
<dbReference type="OrthoDB" id="9778870at2"/>
<evidence type="ECO:0000259" key="5">
    <source>
        <dbReference type="PROSITE" id="PS50893"/>
    </source>
</evidence>
<keyword evidence="7" id="KW-1185">Reference proteome</keyword>
<dbReference type="GO" id="GO:0005524">
    <property type="term" value="F:ATP binding"/>
    <property type="evidence" value="ECO:0007669"/>
    <property type="project" value="UniProtKB-KW"/>
</dbReference>
<dbReference type="AlphaFoldDB" id="A0A5C6BVF3"/>
<organism evidence="6 7">
    <name type="scientific">Allorhodopirellula heiligendammensis</name>
    <dbReference type="NCBI Taxonomy" id="2714739"/>
    <lineage>
        <taxon>Bacteria</taxon>
        <taxon>Pseudomonadati</taxon>
        <taxon>Planctomycetota</taxon>
        <taxon>Planctomycetia</taxon>
        <taxon>Pirellulales</taxon>
        <taxon>Pirellulaceae</taxon>
        <taxon>Allorhodopirellula</taxon>
    </lineage>
</organism>
<dbReference type="SMART" id="SM00382">
    <property type="entry name" value="AAA"/>
    <property type="match status" value="1"/>
</dbReference>
<dbReference type="InterPro" id="IPR003439">
    <property type="entry name" value="ABC_transporter-like_ATP-bd"/>
</dbReference>
<dbReference type="EMBL" id="SJPU01000002">
    <property type="protein sequence ID" value="TWU16260.1"/>
    <property type="molecule type" value="Genomic_DNA"/>
</dbReference>
<reference evidence="6 7" key="1">
    <citation type="journal article" date="2020" name="Antonie Van Leeuwenhoek">
        <title>Rhodopirellula heiligendammensis sp. nov., Rhodopirellula pilleata sp. nov., and Rhodopirellula solitaria sp. nov. isolated from natural or artificial marine surfaces in Northern Germany and California, USA, and emended description of the genus Rhodopirellula.</title>
        <authorList>
            <person name="Kallscheuer N."/>
            <person name="Wiegand S."/>
            <person name="Jogler M."/>
            <person name="Boedeker C."/>
            <person name="Peeters S.H."/>
            <person name="Rast P."/>
            <person name="Heuer A."/>
            <person name="Jetten M.S.M."/>
            <person name="Rohde M."/>
            <person name="Jogler C."/>
        </authorList>
    </citation>
    <scope>NUCLEOTIDE SEQUENCE [LARGE SCALE GENOMIC DNA]</scope>
    <source>
        <strain evidence="6 7">Poly21</strain>
    </source>
</reference>
<dbReference type="SUPFAM" id="SSF52540">
    <property type="entry name" value="P-loop containing nucleoside triphosphate hydrolases"/>
    <property type="match status" value="1"/>
</dbReference>
<dbReference type="Gene3D" id="2.70.50.60">
    <property type="entry name" value="abc- transporter (atp binding component) like domain"/>
    <property type="match status" value="1"/>
</dbReference>